<accession>A0A1I0DTY7</accession>
<dbReference type="AlphaFoldDB" id="A0A1I0DTY7"/>
<organism evidence="1 2">
    <name type="scientific">Oceanobacillus limi</name>
    <dbReference type="NCBI Taxonomy" id="930131"/>
    <lineage>
        <taxon>Bacteria</taxon>
        <taxon>Bacillati</taxon>
        <taxon>Bacillota</taxon>
        <taxon>Bacilli</taxon>
        <taxon>Bacillales</taxon>
        <taxon>Bacillaceae</taxon>
        <taxon>Oceanobacillus</taxon>
    </lineage>
</organism>
<sequence>MIWMRLIMLSFFSISAISLLSYQGIEISMRLWIVLIKNEKQL</sequence>
<dbReference type="RefSeq" id="WP_280139676.1">
    <property type="nucleotide sequence ID" value="NZ_FOHE01000009.1"/>
</dbReference>
<name>A0A1I0DTY7_9BACI</name>
<dbReference type="EMBL" id="FOHE01000009">
    <property type="protein sequence ID" value="SET36116.1"/>
    <property type="molecule type" value="Genomic_DNA"/>
</dbReference>
<proteinExistence type="predicted"/>
<evidence type="ECO:0000313" key="2">
    <source>
        <dbReference type="Proteomes" id="UP000198618"/>
    </source>
</evidence>
<dbReference type="Proteomes" id="UP000198618">
    <property type="component" value="Unassembled WGS sequence"/>
</dbReference>
<gene>
    <name evidence="1" type="ORF">SAMN05216389_109169</name>
</gene>
<keyword evidence="2" id="KW-1185">Reference proteome</keyword>
<reference evidence="1 2" key="1">
    <citation type="submission" date="2016-10" db="EMBL/GenBank/DDBJ databases">
        <authorList>
            <person name="de Groot N.N."/>
        </authorList>
    </citation>
    <scope>NUCLEOTIDE SEQUENCE [LARGE SCALE GENOMIC DNA]</scope>
    <source>
        <strain evidence="1 2">IBRC-M 10780</strain>
    </source>
</reference>
<protein>
    <submittedName>
        <fullName evidence="1">Uncharacterized protein</fullName>
    </submittedName>
</protein>
<evidence type="ECO:0000313" key="1">
    <source>
        <dbReference type="EMBL" id="SET36116.1"/>
    </source>
</evidence>